<organism evidence="3 6">
    <name type="scientific">Pseudidiomarina terrestris</name>
    <dbReference type="NCBI Taxonomy" id="2820060"/>
    <lineage>
        <taxon>Bacteria</taxon>
        <taxon>Pseudomonadati</taxon>
        <taxon>Pseudomonadota</taxon>
        <taxon>Gammaproteobacteria</taxon>
        <taxon>Alteromonadales</taxon>
        <taxon>Idiomarinaceae</taxon>
        <taxon>Pseudidiomarina</taxon>
    </lineage>
</organism>
<keyword evidence="5" id="KW-1185">Reference proteome</keyword>
<feature type="domain" description="Mannosyl-glycoprotein endo-beta-N-acetylglucosamidase-like" evidence="2">
    <location>
        <begin position="138"/>
        <end position="265"/>
    </location>
</feature>
<accession>A0AAW7QTS4</accession>
<dbReference type="RefSeq" id="WP_301720273.1">
    <property type="nucleotide sequence ID" value="NZ_JAGGJB010000001.1"/>
</dbReference>
<sequence>MLRKLTIMLGIIAAVAAAIAPNVLHLAHPYRLYDGVVPAHTIAVAAPTVTELPDFSRYQQTDEKKQAFFSFLGPLVAAENAVIEEQRAGLHALYTKWQLNPDSLSNEQVSWLEYLAKRYRVEFSFTSETEAEQGFALLKRRVDVIPETLVLVQAANESAWGTSRFAQQALNLFGQWCFREGCGLVPGARGAEATHEVQKFDSVNASVRSYLRNLNTHPAYYEMRQLRAEQREQNQTIRALDLTPGLLSYSERGEAYVEELNAMIRVNRPIIMDAMDDDKPVAEPGFTPSSDSAPE</sequence>
<evidence type="ECO:0000313" key="5">
    <source>
        <dbReference type="Proteomes" id="UP001169491"/>
    </source>
</evidence>
<protein>
    <submittedName>
        <fullName evidence="3">Glucosaminidase domain-containing protein</fullName>
    </submittedName>
</protein>
<dbReference type="AlphaFoldDB" id="A0AAW7QTS4"/>
<dbReference type="GO" id="GO:0004040">
    <property type="term" value="F:amidase activity"/>
    <property type="evidence" value="ECO:0007669"/>
    <property type="project" value="InterPro"/>
</dbReference>
<reference evidence="5 6" key="1">
    <citation type="submission" date="2021-03" db="EMBL/GenBank/DDBJ databases">
        <title>Pseudidiomarina terrestris, a new bacterium isolated from saline soil.</title>
        <authorList>
            <person name="Galisteo C."/>
            <person name="De La Haba R."/>
            <person name="Sanchez-Porro C."/>
            <person name="Ventosa A."/>
        </authorList>
    </citation>
    <scope>NUCLEOTIDE SEQUENCE [LARGE SCALE GENOMIC DNA]</scope>
    <source>
        <strain evidence="3 6">1APP75-32.1</strain>
        <strain evidence="5">1APR75-15</strain>
        <strain evidence="4">1ASR75-15</strain>
    </source>
</reference>
<proteinExistence type="predicted"/>
<dbReference type="InterPro" id="IPR053195">
    <property type="entry name" value="Bax-like"/>
</dbReference>
<dbReference type="Proteomes" id="UP001169492">
    <property type="component" value="Unassembled WGS sequence"/>
</dbReference>
<evidence type="ECO:0000313" key="4">
    <source>
        <dbReference type="EMBL" id="MDN7128605.1"/>
    </source>
</evidence>
<dbReference type="Pfam" id="PF01832">
    <property type="entry name" value="Glucosaminidase"/>
    <property type="match status" value="1"/>
</dbReference>
<comment type="caution">
    <text evidence="3">The sequence shown here is derived from an EMBL/GenBank/DDBJ whole genome shotgun (WGS) entry which is preliminary data.</text>
</comment>
<dbReference type="EMBL" id="JAGGJB010000001">
    <property type="protein sequence ID" value="MDN7123671.1"/>
    <property type="molecule type" value="Genomic_DNA"/>
</dbReference>
<evidence type="ECO:0000313" key="6">
    <source>
        <dbReference type="Proteomes" id="UP001169492"/>
    </source>
</evidence>
<name>A0AAW7QTS4_9GAMM</name>
<gene>
    <name evidence="3" type="ORF">J6I90_02125</name>
    <name evidence="4" type="ORF">J6I92_01785</name>
</gene>
<dbReference type="EMBL" id="JAGGJC010000001">
    <property type="protein sequence ID" value="MDN7128605.1"/>
    <property type="molecule type" value="Genomic_DNA"/>
</dbReference>
<dbReference type="Proteomes" id="UP001169491">
    <property type="component" value="Unassembled WGS sequence"/>
</dbReference>
<dbReference type="PANTHER" id="PTHR40572:SF1">
    <property type="entry name" value="PROTEIN BAX"/>
    <property type="match status" value="1"/>
</dbReference>
<dbReference type="PANTHER" id="PTHR40572">
    <property type="entry name" value="PROTEIN BAX"/>
    <property type="match status" value="1"/>
</dbReference>
<evidence type="ECO:0000313" key="3">
    <source>
        <dbReference type="EMBL" id="MDN7123671.1"/>
    </source>
</evidence>
<feature type="region of interest" description="Disordered" evidence="1">
    <location>
        <begin position="276"/>
        <end position="295"/>
    </location>
</feature>
<dbReference type="Gene3D" id="1.10.530.10">
    <property type="match status" value="1"/>
</dbReference>
<dbReference type="InterPro" id="IPR002901">
    <property type="entry name" value="MGlyc_endo_b_GlcNAc-like_dom"/>
</dbReference>
<evidence type="ECO:0000256" key="1">
    <source>
        <dbReference type="SAM" id="MobiDB-lite"/>
    </source>
</evidence>
<evidence type="ECO:0000259" key="2">
    <source>
        <dbReference type="Pfam" id="PF01832"/>
    </source>
</evidence>